<dbReference type="AlphaFoldDB" id="A0A1Y3E451"/>
<dbReference type="Proteomes" id="UP000243006">
    <property type="component" value="Unassembled WGS sequence"/>
</dbReference>
<comment type="caution">
    <text evidence="2">The sequence shown here is derived from an EMBL/GenBank/DDBJ whole genome shotgun (WGS) entry which is preliminary data.</text>
</comment>
<keyword evidence="1" id="KW-0472">Membrane</keyword>
<reference evidence="2 3" key="1">
    <citation type="submission" date="2015-04" db="EMBL/GenBank/DDBJ databases">
        <title>Draft genome of the roundworm Trichinella nativa.</title>
        <authorList>
            <person name="Mitreva M."/>
        </authorList>
    </citation>
    <scope>NUCLEOTIDE SEQUENCE [LARGE SCALE GENOMIC DNA]</scope>
    <source>
        <strain evidence="2 3">ISS45</strain>
    </source>
</reference>
<protein>
    <submittedName>
        <fullName evidence="2">Uncharacterized protein</fullName>
    </submittedName>
</protein>
<evidence type="ECO:0000256" key="1">
    <source>
        <dbReference type="SAM" id="Phobius"/>
    </source>
</evidence>
<sequence length="177" mass="20333">MLVYGILVCASLPLNAGRFSALFLSELLVVVLCESTSLVDNSLLSVCWLYNFYLFAVIILQVVKCNSLLFHSIATAYLNSLRIIHRSIKRKKFKIETFFWKIYPYRNIIDLKKTAVVQRNTTPPRWQCFSLQKEGGYMPLPLTDGRCFTGRPQHQIMHNLASLDTGGRSFENFIRCS</sequence>
<organism evidence="2 3">
    <name type="scientific">Trichinella nativa</name>
    <dbReference type="NCBI Taxonomy" id="6335"/>
    <lineage>
        <taxon>Eukaryota</taxon>
        <taxon>Metazoa</taxon>
        <taxon>Ecdysozoa</taxon>
        <taxon>Nematoda</taxon>
        <taxon>Enoplea</taxon>
        <taxon>Dorylaimia</taxon>
        <taxon>Trichinellida</taxon>
        <taxon>Trichinellidae</taxon>
        <taxon>Trichinella</taxon>
    </lineage>
</organism>
<proteinExistence type="predicted"/>
<keyword evidence="1" id="KW-1133">Transmembrane helix</keyword>
<dbReference type="EMBL" id="LVZM01023597">
    <property type="protein sequence ID" value="OUC39873.1"/>
    <property type="molecule type" value="Genomic_DNA"/>
</dbReference>
<feature type="transmembrane region" description="Helical" evidence="1">
    <location>
        <begin position="52"/>
        <end position="78"/>
    </location>
</feature>
<gene>
    <name evidence="2" type="ORF">D917_04542</name>
</gene>
<name>A0A1Y3E451_9BILA</name>
<accession>A0A1Y3E451</accession>
<evidence type="ECO:0000313" key="3">
    <source>
        <dbReference type="Proteomes" id="UP000243006"/>
    </source>
</evidence>
<keyword evidence="1" id="KW-0812">Transmembrane</keyword>
<evidence type="ECO:0000313" key="2">
    <source>
        <dbReference type="EMBL" id="OUC39873.1"/>
    </source>
</evidence>